<dbReference type="EMBL" id="KN880578">
    <property type="protein sequence ID" value="KIY65755.1"/>
    <property type="molecule type" value="Genomic_DNA"/>
</dbReference>
<feature type="transmembrane region" description="Helical" evidence="1">
    <location>
        <begin position="149"/>
        <end position="174"/>
    </location>
</feature>
<dbReference type="AlphaFoldDB" id="A0A0D7B6D5"/>
<sequence length="334" mass="36552">MPIGNALTDCTRERETMINSNMLMTLAYGLYSFVFWQAISLGLRSKEGRGTGTHSDVYAAHRSRIHRNPIFFIVAMIMYALVTAVFAIQWKTFYNVLGPHGGDGEYLCKATASASVLIFCETVLSLNFVLADLVLIWRTFIVYGRLKKVILFPFVFAVAAGGLVVAVIIGMSLHLEGHDLALYNVVFAMNALDILPLVYMAVSILVTIYCSIAITIRIVKICRLGGSSLGSYSNVLELVAESAVLYTAVLLTTFILKFVSERWGSRYAVAVLLPVTGIAPTWILARAISGESRPDSSWTMDSDMAIDDGMQFSSKHTGGDSAIYSPITPKPNFA</sequence>
<evidence type="ECO:0008006" key="4">
    <source>
        <dbReference type="Google" id="ProtNLM"/>
    </source>
</evidence>
<feature type="transmembrane region" description="Helical" evidence="1">
    <location>
        <begin position="110"/>
        <end position="137"/>
    </location>
</feature>
<feature type="transmembrane region" description="Helical" evidence="1">
    <location>
        <begin position="267"/>
        <end position="285"/>
    </location>
</feature>
<evidence type="ECO:0000313" key="2">
    <source>
        <dbReference type="EMBL" id="KIY65755.1"/>
    </source>
</evidence>
<accession>A0A0D7B6D5</accession>
<protein>
    <recommendedName>
        <fullName evidence="4">Integral membrane protein</fullName>
    </recommendedName>
</protein>
<feature type="transmembrane region" description="Helical" evidence="1">
    <location>
        <begin position="70"/>
        <end position="90"/>
    </location>
</feature>
<dbReference type="Proteomes" id="UP000054007">
    <property type="component" value="Unassembled WGS sequence"/>
</dbReference>
<reference evidence="2 3" key="1">
    <citation type="journal article" date="2015" name="Fungal Genet. Biol.">
        <title>Evolution of novel wood decay mechanisms in Agaricales revealed by the genome sequences of Fistulina hepatica and Cylindrobasidium torrendii.</title>
        <authorList>
            <person name="Floudas D."/>
            <person name="Held B.W."/>
            <person name="Riley R."/>
            <person name="Nagy L.G."/>
            <person name="Koehler G."/>
            <person name="Ransdell A.S."/>
            <person name="Younus H."/>
            <person name="Chow J."/>
            <person name="Chiniquy J."/>
            <person name="Lipzen A."/>
            <person name="Tritt A."/>
            <person name="Sun H."/>
            <person name="Haridas S."/>
            <person name="LaButti K."/>
            <person name="Ohm R.A."/>
            <person name="Kues U."/>
            <person name="Blanchette R.A."/>
            <person name="Grigoriev I.V."/>
            <person name="Minto R.E."/>
            <person name="Hibbett D.S."/>
        </authorList>
    </citation>
    <scope>NUCLEOTIDE SEQUENCE [LARGE SCALE GENOMIC DNA]</scope>
    <source>
        <strain evidence="2 3">FP15055 ss-10</strain>
    </source>
</reference>
<evidence type="ECO:0000313" key="3">
    <source>
        <dbReference type="Proteomes" id="UP000054007"/>
    </source>
</evidence>
<keyword evidence="3" id="KW-1185">Reference proteome</keyword>
<feature type="transmembrane region" description="Helical" evidence="1">
    <location>
        <begin position="22"/>
        <end position="43"/>
    </location>
</feature>
<organism evidence="2 3">
    <name type="scientific">Cylindrobasidium torrendii FP15055 ss-10</name>
    <dbReference type="NCBI Taxonomy" id="1314674"/>
    <lineage>
        <taxon>Eukaryota</taxon>
        <taxon>Fungi</taxon>
        <taxon>Dikarya</taxon>
        <taxon>Basidiomycota</taxon>
        <taxon>Agaricomycotina</taxon>
        <taxon>Agaricomycetes</taxon>
        <taxon>Agaricomycetidae</taxon>
        <taxon>Agaricales</taxon>
        <taxon>Marasmiineae</taxon>
        <taxon>Physalacriaceae</taxon>
        <taxon>Cylindrobasidium</taxon>
    </lineage>
</organism>
<dbReference type="STRING" id="1314674.A0A0D7B6D5"/>
<evidence type="ECO:0000256" key="1">
    <source>
        <dbReference type="SAM" id="Phobius"/>
    </source>
</evidence>
<feature type="transmembrane region" description="Helical" evidence="1">
    <location>
        <begin position="194"/>
        <end position="214"/>
    </location>
</feature>
<gene>
    <name evidence="2" type="ORF">CYLTODRAFT_492058</name>
</gene>
<dbReference type="OrthoDB" id="2956667at2759"/>
<keyword evidence="1" id="KW-1133">Transmembrane helix</keyword>
<keyword evidence="1" id="KW-0472">Membrane</keyword>
<name>A0A0D7B6D5_9AGAR</name>
<feature type="transmembrane region" description="Helical" evidence="1">
    <location>
        <begin position="235"/>
        <end position="255"/>
    </location>
</feature>
<keyword evidence="1" id="KW-0812">Transmembrane</keyword>
<proteinExistence type="predicted"/>